<dbReference type="GeneID" id="108626628"/>
<sequence length="242" mass="27892">MVVIAMIRHTSLISRCVKNVQNDNIRCLSFKSLRKLISIRYRKSVPTTPTVKAPYDDICQIGDPVLRKKAELVDPKIIETEEFQKTVDRLYKVMKAYGAVGLAAPQIGLSLQLFAMEITEESLSDIHPYIRETCKMESHPLTYFVNPTMEIVNPEIISSPETCGSLRCYYAEVPRATEVRIKALNRFGEPFTWSAKYWTARVAQHEMDHLQGLMYTDRMYPFSFEYFVPTDMHKDDKDVAAH</sequence>
<comment type="catalytic activity">
    <reaction evidence="6 7">
        <text>N-terminal N-formyl-L-methionyl-[peptide] + H2O = N-terminal L-methionyl-[peptide] + formate</text>
        <dbReference type="Rhea" id="RHEA:24420"/>
        <dbReference type="Rhea" id="RHEA-COMP:10639"/>
        <dbReference type="Rhea" id="RHEA-COMP:10640"/>
        <dbReference type="ChEBI" id="CHEBI:15377"/>
        <dbReference type="ChEBI" id="CHEBI:15740"/>
        <dbReference type="ChEBI" id="CHEBI:49298"/>
        <dbReference type="ChEBI" id="CHEBI:64731"/>
        <dbReference type="EC" id="3.5.1.88"/>
    </reaction>
</comment>
<keyword evidence="8" id="KW-1185">Reference proteome</keyword>
<dbReference type="PANTHER" id="PTHR10458">
    <property type="entry name" value="PEPTIDE DEFORMYLASE"/>
    <property type="match status" value="1"/>
</dbReference>
<evidence type="ECO:0000313" key="9">
    <source>
        <dbReference type="RefSeq" id="XP_017882896.1"/>
    </source>
</evidence>
<dbReference type="InterPro" id="IPR023635">
    <property type="entry name" value="Peptide_deformylase"/>
</dbReference>
<dbReference type="InterPro" id="IPR036821">
    <property type="entry name" value="Peptide_deformylase_sf"/>
</dbReference>
<evidence type="ECO:0000256" key="5">
    <source>
        <dbReference type="ARBA" id="ARBA00037114"/>
    </source>
</evidence>
<accession>A0AAJ7J2Z9</accession>
<evidence type="ECO:0000256" key="3">
    <source>
        <dbReference type="ARBA" id="ARBA00022801"/>
    </source>
</evidence>
<keyword evidence="3 7" id="KW-0378">Hydrolase</keyword>
<dbReference type="GO" id="GO:0005739">
    <property type="term" value="C:mitochondrion"/>
    <property type="evidence" value="ECO:0007669"/>
    <property type="project" value="TreeGrafter"/>
</dbReference>
<dbReference type="PRINTS" id="PR01576">
    <property type="entry name" value="PDEFORMYLASE"/>
</dbReference>
<dbReference type="GO" id="GO:0042586">
    <property type="term" value="F:peptide deformylase activity"/>
    <property type="evidence" value="ECO:0007669"/>
    <property type="project" value="UniProtKB-EC"/>
</dbReference>
<dbReference type="NCBIfam" id="NF001159">
    <property type="entry name" value="PRK00150.1-3"/>
    <property type="match status" value="1"/>
</dbReference>
<dbReference type="CDD" id="cd00487">
    <property type="entry name" value="Pep_deformylase"/>
    <property type="match status" value="1"/>
</dbReference>
<evidence type="ECO:0000313" key="8">
    <source>
        <dbReference type="Proteomes" id="UP000694925"/>
    </source>
</evidence>
<reference evidence="9" key="1">
    <citation type="submission" date="2025-08" db="UniProtKB">
        <authorList>
            <consortium name="RefSeq"/>
        </authorList>
    </citation>
    <scope>IDENTIFICATION</scope>
    <source>
        <tissue evidence="9">Whole body</tissue>
    </source>
</reference>
<keyword evidence="2 7" id="KW-0479">Metal-binding</keyword>
<dbReference type="FunFam" id="3.90.45.10:FF:000003">
    <property type="entry name" value="Peptide deformylase"/>
    <property type="match status" value="1"/>
</dbReference>
<dbReference type="Proteomes" id="UP000694925">
    <property type="component" value="Unplaced"/>
</dbReference>
<evidence type="ECO:0000256" key="7">
    <source>
        <dbReference type="RuleBase" id="RU362111"/>
    </source>
</evidence>
<dbReference type="Pfam" id="PF01327">
    <property type="entry name" value="Pep_deformylase"/>
    <property type="match status" value="1"/>
</dbReference>
<dbReference type="SUPFAM" id="SSF56420">
    <property type="entry name" value="Peptide deformylase"/>
    <property type="match status" value="1"/>
</dbReference>
<comment type="similarity">
    <text evidence="1 7">Belongs to the polypeptide deformylase family.</text>
</comment>
<proteinExistence type="inferred from homology"/>
<evidence type="ECO:0000256" key="1">
    <source>
        <dbReference type="ARBA" id="ARBA00010759"/>
    </source>
</evidence>
<dbReference type="RefSeq" id="XP_017882896.1">
    <property type="nucleotide sequence ID" value="XM_018027407.2"/>
</dbReference>
<dbReference type="GO" id="GO:0046872">
    <property type="term" value="F:metal ion binding"/>
    <property type="evidence" value="ECO:0007669"/>
    <property type="project" value="UniProtKB-KW"/>
</dbReference>
<dbReference type="EC" id="3.5.1.88" evidence="7"/>
<evidence type="ECO:0000256" key="6">
    <source>
        <dbReference type="ARBA" id="ARBA00048875"/>
    </source>
</evidence>
<keyword evidence="4 7" id="KW-0648">Protein biosynthesis</keyword>
<dbReference type="KEGG" id="ccal:108626628"/>
<evidence type="ECO:0000256" key="4">
    <source>
        <dbReference type="ARBA" id="ARBA00022917"/>
    </source>
</evidence>
<protein>
    <recommendedName>
        <fullName evidence="7">Peptide deformylase</fullName>
        <ecNumber evidence="7">3.5.1.88</ecNumber>
    </recommendedName>
</protein>
<evidence type="ECO:0000256" key="2">
    <source>
        <dbReference type="ARBA" id="ARBA00022723"/>
    </source>
</evidence>
<dbReference type="PANTHER" id="PTHR10458:SF2">
    <property type="entry name" value="PEPTIDE DEFORMYLASE, MITOCHONDRIAL"/>
    <property type="match status" value="1"/>
</dbReference>
<name>A0AAJ7J2Z9_9HYME</name>
<dbReference type="AlphaFoldDB" id="A0AAJ7J2Z9"/>
<dbReference type="GO" id="GO:0006412">
    <property type="term" value="P:translation"/>
    <property type="evidence" value="ECO:0007669"/>
    <property type="project" value="UniProtKB-KW"/>
</dbReference>
<comment type="function">
    <text evidence="5 7">Removes the formyl group from the N-terminal Met of newly synthesized proteins.</text>
</comment>
<dbReference type="Gene3D" id="3.90.45.10">
    <property type="entry name" value="Peptide deformylase"/>
    <property type="match status" value="1"/>
</dbReference>
<dbReference type="HAMAP" id="MF_00163">
    <property type="entry name" value="Pep_deformylase"/>
    <property type="match status" value="1"/>
</dbReference>
<organism evidence="8 9">
    <name type="scientific">Ceratina calcarata</name>
    <dbReference type="NCBI Taxonomy" id="156304"/>
    <lineage>
        <taxon>Eukaryota</taxon>
        <taxon>Metazoa</taxon>
        <taxon>Ecdysozoa</taxon>
        <taxon>Arthropoda</taxon>
        <taxon>Hexapoda</taxon>
        <taxon>Insecta</taxon>
        <taxon>Pterygota</taxon>
        <taxon>Neoptera</taxon>
        <taxon>Endopterygota</taxon>
        <taxon>Hymenoptera</taxon>
        <taxon>Apocrita</taxon>
        <taxon>Aculeata</taxon>
        <taxon>Apoidea</taxon>
        <taxon>Anthophila</taxon>
        <taxon>Apidae</taxon>
        <taxon>Ceratina</taxon>
        <taxon>Zadontomerus</taxon>
    </lineage>
</organism>
<gene>
    <name evidence="9" type="primary">LOC108626628</name>
</gene>